<dbReference type="EMBL" id="JAULSO010000004">
    <property type="protein sequence ID" value="KAK3683440.1"/>
    <property type="molecule type" value="Genomic_DNA"/>
</dbReference>
<sequence>MSRSEEPIRLLSMMASTSTSTCTSTQSSPATVRFTNVRDLFDVIDCATTDFLSVTDVSPISFAEIEVEREKQHRKFRFRRYDSSSRCLLVTIPTDVHEELHTSIYQLYMQKIVSMGLRDSWRTTASARCQSQAHFGQSNKEGDSTGGPEPGRDAPTYWPTLAIEAGASESLNELRNDMRWWFSASNHEVRVVILAQFDPTRSAVVIEKWEEEPVQGHAGVTRPQSCTVLGLPSITASPLLRQSIAITQNTATSPVSYNVTGGALVLPLRLLFLREPRPTEFDFVISVEDLESYAAKVWRRAGN</sequence>
<evidence type="ECO:0000256" key="1">
    <source>
        <dbReference type="SAM" id="MobiDB-lite"/>
    </source>
</evidence>
<keyword evidence="3" id="KW-1185">Reference proteome</keyword>
<comment type="caution">
    <text evidence="2">The sequence shown here is derived from an EMBL/GenBank/DDBJ whole genome shotgun (WGS) entry which is preliminary data.</text>
</comment>
<dbReference type="AlphaFoldDB" id="A0AAE1C8U4"/>
<evidence type="ECO:0000313" key="3">
    <source>
        <dbReference type="Proteomes" id="UP001270362"/>
    </source>
</evidence>
<organism evidence="2 3">
    <name type="scientific">Podospora appendiculata</name>
    <dbReference type="NCBI Taxonomy" id="314037"/>
    <lineage>
        <taxon>Eukaryota</taxon>
        <taxon>Fungi</taxon>
        <taxon>Dikarya</taxon>
        <taxon>Ascomycota</taxon>
        <taxon>Pezizomycotina</taxon>
        <taxon>Sordariomycetes</taxon>
        <taxon>Sordariomycetidae</taxon>
        <taxon>Sordariales</taxon>
        <taxon>Podosporaceae</taxon>
        <taxon>Podospora</taxon>
    </lineage>
</organism>
<name>A0AAE1C8U4_9PEZI</name>
<gene>
    <name evidence="2" type="ORF">B0T22DRAFT_500965</name>
</gene>
<dbReference type="Proteomes" id="UP001270362">
    <property type="component" value="Unassembled WGS sequence"/>
</dbReference>
<protein>
    <submittedName>
        <fullName evidence="2">Uncharacterized protein</fullName>
    </submittedName>
</protein>
<accession>A0AAE1C8U4</accession>
<proteinExistence type="predicted"/>
<reference evidence="2" key="2">
    <citation type="submission" date="2023-06" db="EMBL/GenBank/DDBJ databases">
        <authorList>
            <consortium name="Lawrence Berkeley National Laboratory"/>
            <person name="Haridas S."/>
            <person name="Hensen N."/>
            <person name="Bonometti L."/>
            <person name="Westerberg I."/>
            <person name="Brannstrom I.O."/>
            <person name="Guillou S."/>
            <person name="Cros-Aarteil S."/>
            <person name="Calhoun S."/>
            <person name="Kuo A."/>
            <person name="Mondo S."/>
            <person name="Pangilinan J."/>
            <person name="Riley R."/>
            <person name="Labutti K."/>
            <person name="Andreopoulos B."/>
            <person name="Lipzen A."/>
            <person name="Chen C."/>
            <person name="Yanf M."/>
            <person name="Daum C."/>
            <person name="Ng V."/>
            <person name="Clum A."/>
            <person name="Steindorff A."/>
            <person name="Ohm R."/>
            <person name="Martin F."/>
            <person name="Silar P."/>
            <person name="Natvig D."/>
            <person name="Lalanne C."/>
            <person name="Gautier V."/>
            <person name="Ament-Velasquez S.L."/>
            <person name="Kruys A."/>
            <person name="Hutchinson M.I."/>
            <person name="Powell A.J."/>
            <person name="Barry K."/>
            <person name="Miller A.N."/>
            <person name="Grigoriev I.V."/>
            <person name="Debuchy R."/>
            <person name="Gladieux P."/>
            <person name="Thoren M.H."/>
            <person name="Johannesson H."/>
        </authorList>
    </citation>
    <scope>NUCLEOTIDE SEQUENCE</scope>
    <source>
        <strain evidence="2">CBS 314.62</strain>
    </source>
</reference>
<reference evidence="2" key="1">
    <citation type="journal article" date="2023" name="Mol. Phylogenet. Evol.">
        <title>Genome-scale phylogeny and comparative genomics of the fungal order Sordariales.</title>
        <authorList>
            <person name="Hensen N."/>
            <person name="Bonometti L."/>
            <person name="Westerberg I."/>
            <person name="Brannstrom I.O."/>
            <person name="Guillou S."/>
            <person name="Cros-Aarteil S."/>
            <person name="Calhoun S."/>
            <person name="Haridas S."/>
            <person name="Kuo A."/>
            <person name="Mondo S."/>
            <person name="Pangilinan J."/>
            <person name="Riley R."/>
            <person name="LaButti K."/>
            <person name="Andreopoulos B."/>
            <person name="Lipzen A."/>
            <person name="Chen C."/>
            <person name="Yan M."/>
            <person name="Daum C."/>
            <person name="Ng V."/>
            <person name="Clum A."/>
            <person name="Steindorff A."/>
            <person name="Ohm R.A."/>
            <person name="Martin F."/>
            <person name="Silar P."/>
            <person name="Natvig D.O."/>
            <person name="Lalanne C."/>
            <person name="Gautier V."/>
            <person name="Ament-Velasquez S.L."/>
            <person name="Kruys A."/>
            <person name="Hutchinson M.I."/>
            <person name="Powell A.J."/>
            <person name="Barry K."/>
            <person name="Miller A.N."/>
            <person name="Grigoriev I.V."/>
            <person name="Debuchy R."/>
            <person name="Gladieux P."/>
            <person name="Hiltunen Thoren M."/>
            <person name="Johannesson H."/>
        </authorList>
    </citation>
    <scope>NUCLEOTIDE SEQUENCE</scope>
    <source>
        <strain evidence="2">CBS 314.62</strain>
    </source>
</reference>
<evidence type="ECO:0000313" key="2">
    <source>
        <dbReference type="EMBL" id="KAK3683440.1"/>
    </source>
</evidence>
<feature type="region of interest" description="Disordered" evidence="1">
    <location>
        <begin position="132"/>
        <end position="154"/>
    </location>
</feature>